<dbReference type="InterPro" id="IPR018636">
    <property type="entry name" value="DUF2058"/>
</dbReference>
<feature type="region of interest" description="Disordered" evidence="1">
    <location>
        <begin position="1"/>
        <end position="85"/>
    </location>
</feature>
<evidence type="ECO:0000313" key="2">
    <source>
        <dbReference type="EMBL" id="SEP88371.1"/>
    </source>
</evidence>
<accession>A0A1H9BI17</accession>
<dbReference type="AlphaFoldDB" id="A0A1H9BI17"/>
<dbReference type="EMBL" id="FOFO01000009">
    <property type="protein sequence ID" value="SEP88371.1"/>
    <property type="molecule type" value="Genomic_DNA"/>
</dbReference>
<evidence type="ECO:0008006" key="4">
    <source>
        <dbReference type="Google" id="ProtNLM"/>
    </source>
</evidence>
<evidence type="ECO:0000313" key="3">
    <source>
        <dbReference type="Proteomes" id="UP000199496"/>
    </source>
</evidence>
<dbReference type="STRING" id="867345.SAMN05421693_10924"/>
<sequence length="177" mass="19262">MTQSLREQMLQAGLVTEEQVKQVEQAKTSGNRPGERRAPRKGKSGQPGKSGTQDRGRRQGRRPSTASKPAPAPRPPATPSAEARALKQQLRQLVAAHRLNSETADLPYHFQVGKTIKHLYVTAQQQADLAAGRLCIAFLDGRRNLLPVEQGQAILRLDPSRTVIFPGHDAPDPSSGP</sequence>
<dbReference type="Proteomes" id="UP000199496">
    <property type="component" value="Unassembled WGS sequence"/>
</dbReference>
<keyword evidence="3" id="KW-1185">Reference proteome</keyword>
<gene>
    <name evidence="2" type="ORF">SAMN05421693_10924</name>
</gene>
<proteinExistence type="predicted"/>
<dbReference type="Pfam" id="PF09831">
    <property type="entry name" value="DUF2058"/>
    <property type="match status" value="1"/>
</dbReference>
<protein>
    <recommendedName>
        <fullName evidence="4">DUF2058 family protein</fullName>
    </recommendedName>
</protein>
<organism evidence="2 3">
    <name type="scientific">Ectothiorhodospira magna</name>
    <dbReference type="NCBI Taxonomy" id="867345"/>
    <lineage>
        <taxon>Bacteria</taxon>
        <taxon>Pseudomonadati</taxon>
        <taxon>Pseudomonadota</taxon>
        <taxon>Gammaproteobacteria</taxon>
        <taxon>Chromatiales</taxon>
        <taxon>Ectothiorhodospiraceae</taxon>
        <taxon>Ectothiorhodospira</taxon>
    </lineage>
</organism>
<evidence type="ECO:0000256" key="1">
    <source>
        <dbReference type="SAM" id="MobiDB-lite"/>
    </source>
</evidence>
<dbReference type="OrthoDB" id="5294470at2"/>
<name>A0A1H9BI17_9GAMM</name>
<reference evidence="2 3" key="1">
    <citation type="submission" date="2016-10" db="EMBL/GenBank/DDBJ databases">
        <authorList>
            <person name="de Groot N.N."/>
        </authorList>
    </citation>
    <scope>NUCLEOTIDE SEQUENCE [LARGE SCALE GENOMIC DNA]</scope>
    <source>
        <strain evidence="2 3">B7-7</strain>
    </source>
</reference>
<dbReference type="RefSeq" id="WP_090205279.1">
    <property type="nucleotide sequence ID" value="NZ_FOFO01000009.1"/>
</dbReference>